<evidence type="ECO:0000313" key="1">
    <source>
        <dbReference type="EMBL" id="SVA91383.1"/>
    </source>
</evidence>
<dbReference type="InterPro" id="IPR006357">
    <property type="entry name" value="HAD-SF_hydro_IIA"/>
</dbReference>
<dbReference type="SUPFAM" id="SSF56784">
    <property type="entry name" value="HAD-like"/>
    <property type="match status" value="1"/>
</dbReference>
<organism evidence="1">
    <name type="scientific">marine metagenome</name>
    <dbReference type="NCBI Taxonomy" id="408172"/>
    <lineage>
        <taxon>unclassified sequences</taxon>
        <taxon>metagenomes</taxon>
        <taxon>ecological metagenomes</taxon>
    </lineage>
</organism>
<gene>
    <name evidence="1" type="ORF">METZ01_LOCUS144237</name>
</gene>
<proteinExistence type="predicted"/>
<dbReference type="EMBL" id="UINC01022217">
    <property type="protein sequence ID" value="SVA91383.1"/>
    <property type="molecule type" value="Genomic_DNA"/>
</dbReference>
<dbReference type="AlphaFoldDB" id="A0A381ZRK2"/>
<sequence length="142" mass="16416">MRFLSYISNMSKNLDHSGIKSIVNNYDLFFIDLWGVVHNGINLYKNSIKVLENLAAAKKDFVLLTNAPRLNENVVNFLKKIGLKKYFENVFTSGEAAHKHLVNELDKQKFFHIGPSKDFNLFKNFEKNKVLNIEDADYLLCT</sequence>
<reference evidence="1" key="1">
    <citation type="submission" date="2018-05" db="EMBL/GenBank/DDBJ databases">
        <authorList>
            <person name="Lanie J.A."/>
            <person name="Ng W.-L."/>
            <person name="Kazmierczak K.M."/>
            <person name="Andrzejewski T.M."/>
            <person name="Davidsen T.M."/>
            <person name="Wayne K.J."/>
            <person name="Tettelin H."/>
            <person name="Glass J.I."/>
            <person name="Rusch D."/>
            <person name="Podicherti R."/>
            <person name="Tsui H.-C.T."/>
            <person name="Winkler M.E."/>
        </authorList>
    </citation>
    <scope>NUCLEOTIDE SEQUENCE</scope>
</reference>
<dbReference type="InterPro" id="IPR023214">
    <property type="entry name" value="HAD_sf"/>
</dbReference>
<evidence type="ECO:0008006" key="2">
    <source>
        <dbReference type="Google" id="ProtNLM"/>
    </source>
</evidence>
<dbReference type="Gene3D" id="3.40.50.1000">
    <property type="entry name" value="HAD superfamily/HAD-like"/>
    <property type="match status" value="1"/>
</dbReference>
<dbReference type="InterPro" id="IPR036412">
    <property type="entry name" value="HAD-like_sf"/>
</dbReference>
<feature type="non-terminal residue" evidence="1">
    <location>
        <position position="142"/>
    </location>
</feature>
<accession>A0A381ZRK2</accession>
<name>A0A381ZRK2_9ZZZZ</name>
<protein>
    <recommendedName>
        <fullName evidence="2">TIGR01459 family HAD-type hydrolase</fullName>
    </recommendedName>
</protein>
<dbReference type="Pfam" id="PF13344">
    <property type="entry name" value="Hydrolase_6"/>
    <property type="match status" value="1"/>
</dbReference>